<evidence type="ECO:0000256" key="6">
    <source>
        <dbReference type="ARBA" id="ARBA00022989"/>
    </source>
</evidence>
<dbReference type="EMBL" id="LQQU01000022">
    <property type="protein sequence ID" value="KZE32455.1"/>
    <property type="molecule type" value="Genomic_DNA"/>
</dbReference>
<evidence type="ECO:0000256" key="2">
    <source>
        <dbReference type="ARBA" id="ARBA00007362"/>
    </source>
</evidence>
<feature type="transmembrane region" description="Helical" evidence="8">
    <location>
        <begin position="133"/>
        <end position="150"/>
    </location>
</feature>
<evidence type="ECO:0000259" key="9">
    <source>
        <dbReference type="Pfam" id="PF00892"/>
    </source>
</evidence>
<protein>
    <submittedName>
        <fullName evidence="10">Transporter</fullName>
    </submittedName>
</protein>
<dbReference type="RefSeq" id="WP_066612254.1">
    <property type="nucleotide sequence ID" value="NZ_LQQU01000022.1"/>
</dbReference>
<keyword evidence="5 8" id="KW-0812">Transmembrane</keyword>
<dbReference type="InterPro" id="IPR000620">
    <property type="entry name" value="EamA_dom"/>
</dbReference>
<keyword evidence="6 8" id="KW-1133">Transmembrane helix</keyword>
<evidence type="ECO:0000313" key="11">
    <source>
        <dbReference type="Proteomes" id="UP000076625"/>
    </source>
</evidence>
<evidence type="ECO:0000256" key="8">
    <source>
        <dbReference type="SAM" id="Phobius"/>
    </source>
</evidence>
<dbReference type="PANTHER" id="PTHR22911:SF137">
    <property type="entry name" value="SOLUTE CARRIER FAMILY 35 MEMBER G2-RELATED"/>
    <property type="match status" value="1"/>
</dbReference>
<sequence>MSSSHPQHADAVRGVGFAFGAYLCWGLFPLYWKPLAAVSALEILAHRIVWSALLLAVLLVALGTQRVVLRAFRQPRVLALFAASSLCLSINWLAYIWAVNHERVVEASLGYYINPLMNVALGALFLHERLSRVQKAAIALAAAGVAWLSFGVGQVPWIALLLAVTFALYGLLRKTAKLASLEGLALETFLLAPWALAGLAALAGRGEAAILDSPPATVALLVGAGLVTTVPLLFFAGAARRLKLATLGVIQYLSPTIQFLLGVWLYHEPLGAARLAGFALIWGALLLYSVAGWRDYKRGPARPAAKSA</sequence>
<keyword evidence="3" id="KW-0813">Transport</keyword>
<dbReference type="InterPro" id="IPR037185">
    <property type="entry name" value="EmrE-like"/>
</dbReference>
<evidence type="ECO:0000313" key="10">
    <source>
        <dbReference type="EMBL" id="KZE32455.1"/>
    </source>
</evidence>
<name>A0A165F8F6_9NEIS</name>
<evidence type="ECO:0000256" key="1">
    <source>
        <dbReference type="ARBA" id="ARBA00004651"/>
    </source>
</evidence>
<evidence type="ECO:0000256" key="4">
    <source>
        <dbReference type="ARBA" id="ARBA00022475"/>
    </source>
</evidence>
<organism evidence="10 11">
    <name type="scientific">Crenobacter luteus</name>
    <dbReference type="NCBI Taxonomy" id="1452487"/>
    <lineage>
        <taxon>Bacteria</taxon>
        <taxon>Pseudomonadati</taxon>
        <taxon>Pseudomonadota</taxon>
        <taxon>Betaproteobacteria</taxon>
        <taxon>Neisseriales</taxon>
        <taxon>Neisseriaceae</taxon>
        <taxon>Crenobacter</taxon>
    </lineage>
</organism>
<dbReference type="SUPFAM" id="SSF103481">
    <property type="entry name" value="Multidrug resistance efflux transporter EmrE"/>
    <property type="match status" value="2"/>
</dbReference>
<keyword evidence="7 8" id="KW-0472">Membrane</keyword>
<comment type="subcellular location">
    <subcellularLocation>
        <location evidence="1">Cell membrane</location>
        <topology evidence="1">Multi-pass membrane protein</topology>
    </subcellularLocation>
</comment>
<feature type="transmembrane region" description="Helical" evidence="8">
    <location>
        <begin position="156"/>
        <end position="172"/>
    </location>
</feature>
<dbReference type="NCBIfam" id="TIGR00688">
    <property type="entry name" value="rarD"/>
    <property type="match status" value="1"/>
</dbReference>
<feature type="transmembrane region" description="Helical" evidence="8">
    <location>
        <begin position="244"/>
        <end position="266"/>
    </location>
</feature>
<dbReference type="InterPro" id="IPR004626">
    <property type="entry name" value="RarD"/>
</dbReference>
<dbReference type="Proteomes" id="UP000076625">
    <property type="component" value="Unassembled WGS sequence"/>
</dbReference>
<comment type="caution">
    <text evidence="10">The sequence shown here is derived from an EMBL/GenBank/DDBJ whole genome shotgun (WGS) entry which is preliminary data.</text>
</comment>
<dbReference type="Pfam" id="PF00892">
    <property type="entry name" value="EamA"/>
    <property type="match status" value="1"/>
</dbReference>
<feature type="transmembrane region" description="Helical" evidence="8">
    <location>
        <begin position="184"/>
        <end position="204"/>
    </location>
</feature>
<keyword evidence="11" id="KW-1185">Reference proteome</keyword>
<proteinExistence type="inferred from homology"/>
<evidence type="ECO:0000256" key="3">
    <source>
        <dbReference type="ARBA" id="ARBA00022448"/>
    </source>
</evidence>
<dbReference type="GO" id="GO:0005886">
    <property type="term" value="C:plasma membrane"/>
    <property type="evidence" value="ECO:0007669"/>
    <property type="project" value="UniProtKB-SubCell"/>
</dbReference>
<feature type="transmembrane region" description="Helical" evidence="8">
    <location>
        <begin position="12"/>
        <end position="32"/>
    </location>
</feature>
<feature type="transmembrane region" description="Helical" evidence="8">
    <location>
        <begin position="109"/>
        <end position="126"/>
    </location>
</feature>
<evidence type="ECO:0000256" key="7">
    <source>
        <dbReference type="ARBA" id="ARBA00023136"/>
    </source>
</evidence>
<dbReference type="OrthoDB" id="369870at2"/>
<evidence type="ECO:0000256" key="5">
    <source>
        <dbReference type="ARBA" id="ARBA00022692"/>
    </source>
</evidence>
<feature type="transmembrane region" description="Helical" evidence="8">
    <location>
        <begin position="216"/>
        <end position="237"/>
    </location>
</feature>
<gene>
    <name evidence="10" type="ORF">AVW16_11680</name>
</gene>
<dbReference type="AlphaFoldDB" id="A0A165F8F6"/>
<reference evidence="11" key="1">
    <citation type="submission" date="2016-01" db="EMBL/GenBank/DDBJ databases">
        <title>Draft genome of Chromobacterium sp. F49.</title>
        <authorList>
            <person name="Hong K.W."/>
        </authorList>
    </citation>
    <scope>NUCLEOTIDE SEQUENCE [LARGE SCALE GENOMIC DNA]</scope>
    <source>
        <strain evidence="11">CN10</strain>
    </source>
</reference>
<feature type="transmembrane region" description="Helical" evidence="8">
    <location>
        <begin position="272"/>
        <end position="293"/>
    </location>
</feature>
<keyword evidence="4" id="KW-1003">Cell membrane</keyword>
<feature type="transmembrane region" description="Helical" evidence="8">
    <location>
        <begin position="77"/>
        <end position="97"/>
    </location>
</feature>
<feature type="domain" description="EamA" evidence="9">
    <location>
        <begin position="13"/>
        <end position="149"/>
    </location>
</feature>
<comment type="similarity">
    <text evidence="2">Belongs to the EamA transporter family.</text>
</comment>
<accession>A0A165F8F6</accession>
<dbReference type="PANTHER" id="PTHR22911">
    <property type="entry name" value="ACYL-MALONYL CONDENSING ENZYME-RELATED"/>
    <property type="match status" value="1"/>
</dbReference>
<feature type="transmembrane region" description="Helical" evidence="8">
    <location>
        <begin position="44"/>
        <end position="65"/>
    </location>
</feature>